<feature type="non-terminal residue" evidence="5">
    <location>
        <position position="493"/>
    </location>
</feature>
<feature type="domain" description="Peptidase M13 N-terminal" evidence="4">
    <location>
        <begin position="48"/>
        <end position="434"/>
    </location>
</feature>
<protein>
    <recommendedName>
        <fullName evidence="4">Peptidase M13 N-terminal domain-containing protein</fullName>
    </recommendedName>
</protein>
<organism evidence="5">
    <name type="scientific">Clastoptera arizonana</name>
    <name type="common">Arizona spittle bug</name>
    <dbReference type="NCBI Taxonomy" id="38151"/>
    <lineage>
        <taxon>Eukaryota</taxon>
        <taxon>Metazoa</taxon>
        <taxon>Ecdysozoa</taxon>
        <taxon>Arthropoda</taxon>
        <taxon>Hexapoda</taxon>
        <taxon>Insecta</taxon>
        <taxon>Pterygota</taxon>
        <taxon>Neoptera</taxon>
        <taxon>Paraneoptera</taxon>
        <taxon>Hemiptera</taxon>
        <taxon>Auchenorrhyncha</taxon>
        <taxon>Cercopoidea</taxon>
        <taxon>Clastopteridae</taxon>
        <taxon>Clastoptera</taxon>
    </lineage>
</organism>
<dbReference type="EMBL" id="GEDC01014833">
    <property type="protein sequence ID" value="JAS22465.1"/>
    <property type="molecule type" value="Transcribed_RNA"/>
</dbReference>
<keyword evidence="3" id="KW-0732">Signal</keyword>
<proteinExistence type="inferred from homology"/>
<reference evidence="5" key="1">
    <citation type="submission" date="2015-12" db="EMBL/GenBank/DDBJ databases">
        <title>De novo transcriptome assembly of four potential Pierce s Disease insect vectors from Arizona vineyards.</title>
        <authorList>
            <person name="Tassone E.E."/>
        </authorList>
    </citation>
    <scope>NUCLEOTIDE SEQUENCE</scope>
</reference>
<evidence type="ECO:0000256" key="2">
    <source>
        <dbReference type="ARBA" id="ARBA00007357"/>
    </source>
</evidence>
<evidence type="ECO:0000256" key="3">
    <source>
        <dbReference type="SAM" id="SignalP"/>
    </source>
</evidence>
<dbReference type="SUPFAM" id="SSF55486">
    <property type="entry name" value="Metalloproteases ('zincins'), catalytic domain"/>
    <property type="match status" value="1"/>
</dbReference>
<dbReference type="InterPro" id="IPR042089">
    <property type="entry name" value="Peptidase_M13_dom_2"/>
</dbReference>
<dbReference type="GO" id="GO:0016485">
    <property type="term" value="P:protein processing"/>
    <property type="evidence" value="ECO:0007669"/>
    <property type="project" value="TreeGrafter"/>
</dbReference>
<dbReference type="Pfam" id="PF05649">
    <property type="entry name" value="Peptidase_M13_N"/>
    <property type="match status" value="1"/>
</dbReference>
<name>A0A1B6DA50_9HEMI</name>
<dbReference type="CDD" id="cd08662">
    <property type="entry name" value="M13"/>
    <property type="match status" value="1"/>
</dbReference>
<dbReference type="GO" id="GO:0004222">
    <property type="term" value="F:metalloendopeptidase activity"/>
    <property type="evidence" value="ECO:0007669"/>
    <property type="project" value="InterPro"/>
</dbReference>
<feature type="chain" id="PRO_5008581082" description="Peptidase M13 N-terminal domain-containing protein" evidence="3">
    <location>
        <begin position="19"/>
        <end position="493"/>
    </location>
</feature>
<feature type="non-terminal residue" evidence="5">
    <location>
        <position position="1"/>
    </location>
</feature>
<dbReference type="InterPro" id="IPR008753">
    <property type="entry name" value="Peptidase_M13_N"/>
</dbReference>
<feature type="signal peptide" evidence="3">
    <location>
        <begin position="1"/>
        <end position="18"/>
    </location>
</feature>
<evidence type="ECO:0000259" key="4">
    <source>
        <dbReference type="Pfam" id="PF05649"/>
    </source>
</evidence>
<dbReference type="GO" id="GO:0005886">
    <property type="term" value="C:plasma membrane"/>
    <property type="evidence" value="ECO:0007669"/>
    <property type="project" value="UniProtKB-SubCell"/>
</dbReference>
<dbReference type="PANTHER" id="PTHR11733:SF167">
    <property type="entry name" value="FI17812P1-RELATED"/>
    <property type="match status" value="1"/>
</dbReference>
<dbReference type="PROSITE" id="PS51885">
    <property type="entry name" value="NEPRILYSIN"/>
    <property type="match status" value="1"/>
</dbReference>
<sequence length="493" mass="57784">RMSLNWLLLTTLVIKVLARKENPFLCDTQLCLEESRRLKEYIDESVNPCEDFHLFACGKFVKHATIPETETYISTVSKLQEKVLKQIKTLLVDAPALPSEPKFVTMARDLYETCLRKDLGNKSVAILKQFMQEAGGWPLLEGGDWDSKKFDWLDAVLKLHEFGFRQANFFGLKIVENHEKPGTHIIEIHEPTLGLDADFLAEGPKTNEIEPYVFYLVELASRLGIKEDKMKQEMSHILYFEIELARMLTDGKEKNMVPPATTLGNLKQKRSDINWDKYLKSMLNRKEDLSPDEPILVNKMSFIRKLEEVLKITEKKTLANFLMFRTVREVAKFLTEHIRKLDFDFTRMYHGRLFPDPKWKECAAYTENSLDFAVGWLYTRKYITPEAKTNVYAVSERIQTELKKSMETVDWLTDESRKLSLHKLDKMKKYIAYPKEILHETNLKDFYGKVNLNKETWLEQHLELAKVKWEHELQKLEGAVVRHDWRERGGLAR</sequence>
<gene>
    <name evidence="5" type="ORF">g.45502</name>
</gene>
<dbReference type="AlphaFoldDB" id="A0A1B6DA50"/>
<accession>A0A1B6DA50</accession>
<dbReference type="Gene3D" id="1.10.1380.10">
    <property type="entry name" value="Neutral endopeptidase , domain2"/>
    <property type="match status" value="1"/>
</dbReference>
<evidence type="ECO:0000313" key="5">
    <source>
        <dbReference type="EMBL" id="JAS22465.1"/>
    </source>
</evidence>
<dbReference type="PANTHER" id="PTHR11733">
    <property type="entry name" value="ZINC METALLOPROTEASE FAMILY M13 NEPRILYSIN-RELATED"/>
    <property type="match status" value="1"/>
</dbReference>
<comment type="similarity">
    <text evidence="2">Belongs to the peptidase M13 family.</text>
</comment>
<comment type="subcellular location">
    <subcellularLocation>
        <location evidence="1">Cell membrane</location>
        <topology evidence="1">Single-pass type II membrane protein</topology>
    </subcellularLocation>
</comment>
<evidence type="ECO:0000256" key="1">
    <source>
        <dbReference type="ARBA" id="ARBA00004401"/>
    </source>
</evidence>
<dbReference type="InterPro" id="IPR000718">
    <property type="entry name" value="Peptidase_M13"/>
</dbReference>